<feature type="compositionally biased region" description="Low complexity" evidence="3">
    <location>
        <begin position="565"/>
        <end position="578"/>
    </location>
</feature>
<comment type="caution">
    <text evidence="4">The sequence shown here is derived from an EMBL/GenBank/DDBJ whole genome shotgun (WGS) entry which is preliminary data.</text>
</comment>
<dbReference type="GO" id="GO:0017148">
    <property type="term" value="P:negative regulation of translation"/>
    <property type="evidence" value="ECO:0007669"/>
    <property type="project" value="TreeGrafter"/>
</dbReference>
<feature type="non-terminal residue" evidence="4">
    <location>
        <position position="749"/>
    </location>
</feature>
<feature type="region of interest" description="Disordered" evidence="3">
    <location>
        <begin position="401"/>
        <end position="511"/>
    </location>
</feature>
<feature type="compositionally biased region" description="Basic residues" evidence="3">
    <location>
        <begin position="99"/>
        <end position="109"/>
    </location>
</feature>
<dbReference type="InterPro" id="IPR018862">
    <property type="entry name" value="eIF4E-T"/>
</dbReference>
<dbReference type="Proteomes" id="UP001286313">
    <property type="component" value="Unassembled WGS sequence"/>
</dbReference>
<keyword evidence="5" id="KW-1185">Reference proteome</keyword>
<feature type="compositionally biased region" description="Low complexity" evidence="3">
    <location>
        <begin position="323"/>
        <end position="335"/>
    </location>
</feature>
<name>A0AAE1BQI5_PETCI</name>
<proteinExistence type="predicted"/>
<evidence type="ECO:0000313" key="4">
    <source>
        <dbReference type="EMBL" id="KAK3854978.1"/>
    </source>
</evidence>
<feature type="region of interest" description="Disordered" evidence="3">
    <location>
        <begin position="220"/>
        <end position="244"/>
    </location>
</feature>
<gene>
    <name evidence="4" type="ORF">Pcinc_038591</name>
</gene>
<feature type="compositionally biased region" description="Gly residues" evidence="3">
    <location>
        <begin position="473"/>
        <end position="483"/>
    </location>
</feature>
<feature type="region of interest" description="Disordered" evidence="3">
    <location>
        <begin position="552"/>
        <end position="578"/>
    </location>
</feature>
<feature type="compositionally biased region" description="Low complexity" evidence="3">
    <location>
        <begin position="122"/>
        <end position="146"/>
    </location>
</feature>
<feature type="compositionally biased region" description="Low complexity" evidence="3">
    <location>
        <begin position="430"/>
        <end position="451"/>
    </location>
</feature>
<feature type="compositionally biased region" description="Polar residues" evidence="3">
    <location>
        <begin position="642"/>
        <end position="653"/>
    </location>
</feature>
<feature type="compositionally biased region" description="Low complexity" evidence="3">
    <location>
        <begin position="655"/>
        <end position="667"/>
    </location>
</feature>
<dbReference type="EMBL" id="JAWQEG010006398">
    <property type="protein sequence ID" value="KAK3854978.1"/>
    <property type="molecule type" value="Genomic_DNA"/>
</dbReference>
<dbReference type="Pfam" id="PF10477">
    <property type="entry name" value="EIF4E-T"/>
    <property type="match status" value="1"/>
</dbReference>
<feature type="region of interest" description="Disordered" evidence="3">
    <location>
        <begin position="194"/>
        <end position="213"/>
    </location>
</feature>
<dbReference type="PANTHER" id="PTHR12269">
    <property type="entry name" value="EUKARYOTIC TRANSLATION INITIATION FACTOR 4E TRANSPORTER"/>
    <property type="match status" value="1"/>
</dbReference>
<feature type="compositionally biased region" description="Pro residues" evidence="3">
    <location>
        <begin position="226"/>
        <end position="239"/>
    </location>
</feature>
<feature type="compositionally biased region" description="Basic and acidic residues" evidence="3">
    <location>
        <begin position="21"/>
        <end position="61"/>
    </location>
</feature>
<feature type="region of interest" description="Disordered" evidence="3">
    <location>
        <begin position="1"/>
        <end position="148"/>
    </location>
</feature>
<organism evidence="4 5">
    <name type="scientific">Petrolisthes cinctipes</name>
    <name type="common">Flat porcelain crab</name>
    <dbReference type="NCBI Taxonomy" id="88211"/>
    <lineage>
        <taxon>Eukaryota</taxon>
        <taxon>Metazoa</taxon>
        <taxon>Ecdysozoa</taxon>
        <taxon>Arthropoda</taxon>
        <taxon>Crustacea</taxon>
        <taxon>Multicrustacea</taxon>
        <taxon>Malacostraca</taxon>
        <taxon>Eumalacostraca</taxon>
        <taxon>Eucarida</taxon>
        <taxon>Decapoda</taxon>
        <taxon>Pleocyemata</taxon>
        <taxon>Anomura</taxon>
        <taxon>Galatheoidea</taxon>
        <taxon>Porcellanidae</taxon>
        <taxon>Petrolisthes</taxon>
    </lineage>
</organism>
<keyword evidence="2" id="KW-0963">Cytoplasm</keyword>
<dbReference type="GO" id="GO:0036464">
    <property type="term" value="C:cytoplasmic ribonucleoprotein granule"/>
    <property type="evidence" value="ECO:0007669"/>
    <property type="project" value="UniProtKB-ARBA"/>
</dbReference>
<evidence type="ECO:0000256" key="1">
    <source>
        <dbReference type="ARBA" id="ARBA00004496"/>
    </source>
</evidence>
<sequence length="749" mass="81703">MAGRDRDGDHQRRVGGPARQYEMEYSYRYDNRRRFFDDDDGEKRVERRGGRYQDRRRNTRMEEDEQPEWFTGGPTSQNEFIELVGFDDIPEEGNSSAKNHNKRERRRSKKEKEGGGSRKGSRSNTPTIPEETTTTTQTTTTTTTTTLRIQPTVVEPIVNTTAAAVDPDLLPGFNIDDFIGEIIGYPEELNNHNHHNHNLHNNDGGGGRSVVGGSSRLKQFFTQRDSPPPQLPPLPPTQQPPLLVGSSVVNSRRSSVDLPPTSTINNLLNGLDSTRFFAPISPADKTMGNSIVDLLQRASGVVGPGGAVVGGAVVGVGVGVDAVMGPPQQQQQQQPPIGPPSHPPPPSIKDLMMDGKGQSLEEVEAGIRNMRQQQQQQQQHSRHHNNINQMTAFDDFLSQVTTPQQHNTPPCSIPLNTTQQQQPKDMLYKLLNGGLKDSSNSSSSGSGVVKPSPLPPNAPTETDLIQMLMKGSSSGGVGGGGGIHPHHHQHPPQQQQRPPMPPPSVPNLNVGPTQDVIMKLLQVQQQQQQQKRQQQLLHQQQQQQQLDPIKQLMGGFGGLNVSPSPQQQQQQQQQQPQDQVLRDALLRPDVQGLLQRVASGQVTASQLMNQLKVSTISPSQRDAISTVLKFLKGQHSQTLIPRATLTPSPTPQVVSGGLSLGGSTSLSPRVASPNPDPSNMLNPHILQTQSRLSPLMFGPGGSLGNNLSVANVGGNTGPRRPLSHQELVAHTQSIMQKALLKQELEKAKE</sequence>
<evidence type="ECO:0000256" key="2">
    <source>
        <dbReference type="ARBA" id="ARBA00022490"/>
    </source>
</evidence>
<feature type="compositionally biased region" description="Polar residues" evidence="3">
    <location>
        <begin position="401"/>
        <end position="423"/>
    </location>
</feature>
<feature type="region of interest" description="Disordered" evidence="3">
    <location>
        <begin position="642"/>
        <end position="683"/>
    </location>
</feature>
<dbReference type="AlphaFoldDB" id="A0AAE1BQI5"/>
<accession>A0AAE1BQI5</accession>
<reference evidence="4" key="1">
    <citation type="submission" date="2023-10" db="EMBL/GenBank/DDBJ databases">
        <title>Genome assemblies of two species of porcelain crab, Petrolisthes cinctipes and Petrolisthes manimaculis (Anomura: Porcellanidae).</title>
        <authorList>
            <person name="Angst P."/>
        </authorList>
    </citation>
    <scope>NUCLEOTIDE SEQUENCE</scope>
    <source>
        <strain evidence="4">PB745_01</strain>
        <tissue evidence="4">Gill</tissue>
    </source>
</reference>
<feature type="region of interest" description="Disordered" evidence="3">
    <location>
        <begin position="323"/>
        <end position="353"/>
    </location>
</feature>
<dbReference type="GO" id="GO:0005634">
    <property type="term" value="C:nucleus"/>
    <property type="evidence" value="ECO:0007669"/>
    <property type="project" value="TreeGrafter"/>
</dbReference>
<comment type="subcellular location">
    <subcellularLocation>
        <location evidence="1">Cytoplasm</location>
    </subcellularLocation>
</comment>
<protein>
    <recommendedName>
        <fullName evidence="6">Eukaryotic translation initiation factor 4E transporter</fullName>
    </recommendedName>
</protein>
<feature type="compositionally biased region" description="Pro residues" evidence="3">
    <location>
        <begin position="336"/>
        <end position="347"/>
    </location>
</feature>
<evidence type="ECO:0000313" key="5">
    <source>
        <dbReference type="Proteomes" id="UP001286313"/>
    </source>
</evidence>
<feature type="compositionally biased region" description="Basic and acidic residues" evidence="3">
    <location>
        <begin position="1"/>
        <end position="12"/>
    </location>
</feature>
<evidence type="ECO:0008006" key="6">
    <source>
        <dbReference type="Google" id="ProtNLM"/>
    </source>
</evidence>
<evidence type="ECO:0000256" key="3">
    <source>
        <dbReference type="SAM" id="MobiDB-lite"/>
    </source>
</evidence>
<dbReference type="PANTHER" id="PTHR12269:SF1">
    <property type="entry name" value="EUKARYOTIC TRANSLATION INITIATION FACTOR 4E TRANSPORTER"/>
    <property type="match status" value="1"/>
</dbReference>
<dbReference type="GO" id="GO:0003729">
    <property type="term" value="F:mRNA binding"/>
    <property type="evidence" value="ECO:0007669"/>
    <property type="project" value="TreeGrafter"/>
</dbReference>